<dbReference type="OrthoDB" id="1933717at2759"/>
<sequence length="474" mass="51660">MGLPDMDGPAHAEVKTDDTRSFDVAPRFSIRAVDGRRGGESHEQKGHHQSFLVAGPKVDVPKTIIFHPDPDPSLGKVMDKFVGTFGYVWLERNAAQADTFQYALFLPLVDVGDLGSGLNTIFLPTNGFGEDKGKDNLLQINLTIERLQFMQGSVLGKIPNRGFHTQGNVALTGIPYQQTVSDRLNKDTGRADLTDPVAIHFEQGLFLLTPATDSPKNPATISRMASIPHGTAFTTQDIEPQSMIPTAPVIPDINIMPFPVTGTATIGKATGGLQNMTDEVVDKRIREPENLKKFQDTKVLTLADVNNPNQFLQAINAKKQFVGHWTFTLKSRHPNLGGGGVSNIAFLADGDKTKGFFKDAVKGNANATDVTCQYWVSIVKHKVEIPADDYTNKDATDLLPTDNQVDVPGPRFHIQVGKKLTSKKTIDLTSTQIQYSQNVRLDFGILAWPHVSVATLAPDLPIFIPSTHPAVAAL</sequence>
<evidence type="ECO:0000313" key="3">
    <source>
        <dbReference type="Proteomes" id="UP000019473"/>
    </source>
</evidence>
<protein>
    <submittedName>
        <fullName evidence="2">Uncharacterized protein</fullName>
    </submittedName>
</protein>
<evidence type="ECO:0000256" key="1">
    <source>
        <dbReference type="SAM" id="MobiDB-lite"/>
    </source>
</evidence>
<name>W9W2W2_9EURO</name>
<evidence type="ECO:0000313" key="2">
    <source>
        <dbReference type="EMBL" id="EXJ58861.1"/>
    </source>
</evidence>
<dbReference type="eggNOG" id="ENOG502QUHS">
    <property type="taxonomic scope" value="Eukaryota"/>
</dbReference>
<dbReference type="Proteomes" id="UP000019473">
    <property type="component" value="Unassembled WGS sequence"/>
</dbReference>
<dbReference type="AlphaFoldDB" id="W9W2W2"/>
<dbReference type="InterPro" id="IPR047975">
    <property type="entry name" value="Heme_bind_FMP"/>
</dbReference>
<organism evidence="2 3">
    <name type="scientific">Cladophialophora yegresii CBS 114405</name>
    <dbReference type="NCBI Taxonomy" id="1182544"/>
    <lineage>
        <taxon>Eukaryota</taxon>
        <taxon>Fungi</taxon>
        <taxon>Dikarya</taxon>
        <taxon>Ascomycota</taxon>
        <taxon>Pezizomycotina</taxon>
        <taxon>Eurotiomycetes</taxon>
        <taxon>Chaetothyriomycetidae</taxon>
        <taxon>Chaetothyriales</taxon>
        <taxon>Herpotrichiellaceae</taxon>
        <taxon>Cladophialophora</taxon>
    </lineage>
</organism>
<proteinExistence type="predicted"/>
<dbReference type="GeneID" id="19180869"/>
<gene>
    <name evidence="2" type="ORF">A1O7_06291</name>
</gene>
<dbReference type="HOGENOM" id="CLU_545117_0_0_1"/>
<accession>W9W2W2</accession>
<dbReference type="NCBIfam" id="NF040572">
    <property type="entry name" value="heme_bind_FMP"/>
    <property type="match status" value="1"/>
</dbReference>
<feature type="region of interest" description="Disordered" evidence="1">
    <location>
        <begin position="1"/>
        <end position="20"/>
    </location>
</feature>
<dbReference type="RefSeq" id="XP_007758484.1">
    <property type="nucleotide sequence ID" value="XM_007760294.1"/>
</dbReference>
<keyword evidence="3" id="KW-1185">Reference proteome</keyword>
<feature type="compositionally biased region" description="Basic and acidic residues" evidence="1">
    <location>
        <begin position="8"/>
        <end position="20"/>
    </location>
</feature>
<dbReference type="VEuPathDB" id="FungiDB:A1O7_06291"/>
<dbReference type="EMBL" id="AMGW01000004">
    <property type="protein sequence ID" value="EXJ58861.1"/>
    <property type="molecule type" value="Genomic_DNA"/>
</dbReference>
<comment type="caution">
    <text evidence="2">The sequence shown here is derived from an EMBL/GenBank/DDBJ whole genome shotgun (WGS) entry which is preliminary data.</text>
</comment>
<reference evidence="2 3" key="1">
    <citation type="submission" date="2013-03" db="EMBL/GenBank/DDBJ databases">
        <title>The Genome Sequence of Cladophialophora yegresii CBS 114405.</title>
        <authorList>
            <consortium name="The Broad Institute Genomics Platform"/>
            <person name="Cuomo C."/>
            <person name="de Hoog S."/>
            <person name="Gorbushina A."/>
            <person name="Walker B."/>
            <person name="Young S.K."/>
            <person name="Zeng Q."/>
            <person name="Gargeya S."/>
            <person name="Fitzgerald M."/>
            <person name="Haas B."/>
            <person name="Abouelleil A."/>
            <person name="Allen A.W."/>
            <person name="Alvarado L."/>
            <person name="Arachchi H.M."/>
            <person name="Berlin A.M."/>
            <person name="Chapman S.B."/>
            <person name="Gainer-Dewar J."/>
            <person name="Goldberg J."/>
            <person name="Griggs A."/>
            <person name="Gujja S."/>
            <person name="Hansen M."/>
            <person name="Howarth C."/>
            <person name="Imamovic A."/>
            <person name="Ireland A."/>
            <person name="Larimer J."/>
            <person name="McCowan C."/>
            <person name="Murphy C."/>
            <person name="Pearson M."/>
            <person name="Poon T.W."/>
            <person name="Priest M."/>
            <person name="Roberts A."/>
            <person name="Saif S."/>
            <person name="Shea T."/>
            <person name="Sisk P."/>
            <person name="Sykes S."/>
            <person name="Wortman J."/>
            <person name="Nusbaum C."/>
            <person name="Birren B."/>
        </authorList>
    </citation>
    <scope>NUCLEOTIDE SEQUENCE [LARGE SCALE GENOMIC DNA]</scope>
    <source>
        <strain evidence="2 3">CBS 114405</strain>
    </source>
</reference>